<name>A0ACB5TKY2_AMBMO</name>
<reference evidence="1" key="1">
    <citation type="submission" date="2023-04" db="EMBL/GenBank/DDBJ databases">
        <title>Ambrosiozyma monospora NBRC 10751.</title>
        <authorList>
            <person name="Ichikawa N."/>
            <person name="Sato H."/>
            <person name="Tonouchi N."/>
        </authorList>
    </citation>
    <scope>NUCLEOTIDE SEQUENCE</scope>
    <source>
        <strain evidence="1">NBRC 10751</strain>
    </source>
</reference>
<proteinExistence type="predicted"/>
<sequence>MSPYALQEDKPAKMTTLIYCAMFGFLLSIPTLLLYEIWDLSSHWNELPIFWLLINGFGHFIQSLLAFQILSMLPTVSYSIAAMMKRIVIITISMILGGKGMNFYDGFGLVLVFVGLYCYDRWGSKRHGPGSNPGSAKSNN</sequence>
<dbReference type="Proteomes" id="UP001165064">
    <property type="component" value="Unassembled WGS sequence"/>
</dbReference>
<organism evidence="1 2">
    <name type="scientific">Ambrosiozyma monospora</name>
    <name type="common">Yeast</name>
    <name type="synonym">Endomycopsis monosporus</name>
    <dbReference type="NCBI Taxonomy" id="43982"/>
    <lineage>
        <taxon>Eukaryota</taxon>
        <taxon>Fungi</taxon>
        <taxon>Dikarya</taxon>
        <taxon>Ascomycota</taxon>
        <taxon>Saccharomycotina</taxon>
        <taxon>Pichiomycetes</taxon>
        <taxon>Pichiales</taxon>
        <taxon>Pichiaceae</taxon>
        <taxon>Ambrosiozyma</taxon>
    </lineage>
</organism>
<protein>
    <submittedName>
        <fullName evidence="1">Unnamed protein product</fullName>
    </submittedName>
</protein>
<comment type="caution">
    <text evidence="1">The sequence shown here is derived from an EMBL/GenBank/DDBJ whole genome shotgun (WGS) entry which is preliminary data.</text>
</comment>
<evidence type="ECO:0000313" key="2">
    <source>
        <dbReference type="Proteomes" id="UP001165064"/>
    </source>
</evidence>
<dbReference type="EMBL" id="BSXS01007595">
    <property type="protein sequence ID" value="GME89460.1"/>
    <property type="molecule type" value="Genomic_DNA"/>
</dbReference>
<gene>
    <name evidence="1" type="ORF">Amon02_000851200</name>
</gene>
<accession>A0ACB5TKY2</accession>
<keyword evidence="2" id="KW-1185">Reference proteome</keyword>
<evidence type="ECO:0000313" key="1">
    <source>
        <dbReference type="EMBL" id="GME89460.1"/>
    </source>
</evidence>